<keyword evidence="1" id="KW-0560">Oxidoreductase</keyword>
<dbReference type="InterPro" id="IPR016161">
    <property type="entry name" value="Ald_DH/histidinol_DH"/>
</dbReference>
<dbReference type="SUPFAM" id="SSF53720">
    <property type="entry name" value="ALDH-like"/>
    <property type="match status" value="1"/>
</dbReference>
<reference evidence="3 4" key="1">
    <citation type="submission" date="2020-05" db="EMBL/GenBank/DDBJ databases">
        <title>Draft genome sequence of Desulfovibrio psychrotolerans JS1T.</title>
        <authorList>
            <person name="Ueno A."/>
            <person name="Tamazawa S."/>
            <person name="Tamamura S."/>
            <person name="Murakami T."/>
            <person name="Kiyama T."/>
            <person name="Inomata H."/>
            <person name="Amano Y."/>
            <person name="Miyakawa K."/>
            <person name="Tamaki H."/>
            <person name="Naganuma T."/>
            <person name="Kaneko K."/>
        </authorList>
    </citation>
    <scope>NUCLEOTIDE SEQUENCE [LARGE SCALE GENOMIC DNA]</scope>
    <source>
        <strain evidence="3 4">JS1</strain>
    </source>
</reference>
<dbReference type="InterPro" id="IPR015590">
    <property type="entry name" value="Aldehyde_DH_dom"/>
</dbReference>
<dbReference type="Gene3D" id="3.40.309.10">
    <property type="entry name" value="Aldehyde Dehydrogenase, Chain A, domain 2"/>
    <property type="match status" value="1"/>
</dbReference>
<evidence type="ECO:0000313" key="3">
    <source>
        <dbReference type="EMBL" id="GFM36238.1"/>
    </source>
</evidence>
<gene>
    <name evidence="3" type="ORF">DSM19430T_09220</name>
</gene>
<dbReference type="InterPro" id="IPR016162">
    <property type="entry name" value="Ald_DH_N"/>
</dbReference>
<dbReference type="Proteomes" id="UP000503820">
    <property type="component" value="Unassembled WGS sequence"/>
</dbReference>
<feature type="domain" description="Aldehyde dehydrogenase" evidence="2">
    <location>
        <begin position="14"/>
        <end position="273"/>
    </location>
</feature>
<dbReference type="AlphaFoldDB" id="A0A7J0BRE9"/>
<dbReference type="Gene3D" id="3.40.605.10">
    <property type="entry name" value="Aldehyde Dehydrogenase, Chain A, domain 1"/>
    <property type="match status" value="1"/>
</dbReference>
<proteinExistence type="predicted"/>
<evidence type="ECO:0000256" key="1">
    <source>
        <dbReference type="ARBA" id="ARBA00023002"/>
    </source>
</evidence>
<dbReference type="InterPro" id="IPR016163">
    <property type="entry name" value="Ald_DH_C"/>
</dbReference>
<protein>
    <submittedName>
        <fullName evidence="3">Aldehyde dehydrogenase</fullName>
    </submittedName>
</protein>
<keyword evidence="4" id="KW-1185">Reference proteome</keyword>
<dbReference type="PANTHER" id="PTHR11699">
    <property type="entry name" value="ALDEHYDE DEHYDROGENASE-RELATED"/>
    <property type="match status" value="1"/>
</dbReference>
<evidence type="ECO:0000313" key="4">
    <source>
        <dbReference type="Proteomes" id="UP000503820"/>
    </source>
</evidence>
<dbReference type="Pfam" id="PF00171">
    <property type="entry name" value="Aldedh"/>
    <property type="match status" value="1"/>
</dbReference>
<organism evidence="3 4">
    <name type="scientific">Desulfovibrio psychrotolerans</name>
    <dbReference type="NCBI Taxonomy" id="415242"/>
    <lineage>
        <taxon>Bacteria</taxon>
        <taxon>Pseudomonadati</taxon>
        <taxon>Thermodesulfobacteriota</taxon>
        <taxon>Desulfovibrionia</taxon>
        <taxon>Desulfovibrionales</taxon>
        <taxon>Desulfovibrionaceae</taxon>
        <taxon>Desulfovibrio</taxon>
    </lineage>
</organism>
<dbReference type="GO" id="GO:0016620">
    <property type="term" value="F:oxidoreductase activity, acting on the aldehyde or oxo group of donors, NAD or NADP as acceptor"/>
    <property type="evidence" value="ECO:0007669"/>
    <property type="project" value="InterPro"/>
</dbReference>
<comment type="caution">
    <text evidence="3">The sequence shown here is derived from an EMBL/GenBank/DDBJ whole genome shotgun (WGS) entry which is preliminary data.</text>
</comment>
<accession>A0A7J0BRE9</accession>
<dbReference type="EMBL" id="BLVP01000003">
    <property type="protein sequence ID" value="GFM36238.1"/>
    <property type="molecule type" value="Genomic_DNA"/>
</dbReference>
<evidence type="ECO:0000259" key="2">
    <source>
        <dbReference type="Pfam" id="PF00171"/>
    </source>
</evidence>
<sequence>MMIVDSDLLSMQKARILAENAFEAQRRLAAFTQERLDAIVEAMADAVEGHVRALAVQSQEETGYGRWQDKYLKNRFVCDTVRMRLRGMRCVGVIGEDRERRLLDIGVPVGVVVSLCPVTSPVSTTIHNALIAIKSGNAIIFSPHPRACGSIGKVLGIMATAAYAHGLPEGALAYLDTVTRSGTRELMRHPAVSLVMVTGVPGMVREARDAGKSVICGGTGHGPAFIERTADVNRAVRDIIASKTFDNGIASSAEQSIVADACIEQEVRRALRENGAYFMSEEESHRLGALFFCADGRRNPAMVGLAPAALARRAGFCVPEETTVLVADRRYVSVSDPYCRELLCPVLALYVEDDWMHACEKCIELLVHERSAHTLVIHSRDEEVIRQFALRKPVARLLVNTPSTFGGMGATTNLFPSMTLGSGSTGQGITSDNVSPLHLVYTRRVGYGVRDMDGTHYANGTAPGTAAGATAGVTAGDLAATGQADILNKEDCNSIQMQALHRLLQEAIRAMDGSASGDGQ</sequence>
<dbReference type="CDD" id="cd07122">
    <property type="entry name" value="ALDH_F20_ACDH"/>
    <property type="match status" value="1"/>
</dbReference>
<name>A0A7J0BRE9_9BACT</name>
<dbReference type="RefSeq" id="WP_174408924.1">
    <property type="nucleotide sequence ID" value="NZ_BLVP01000003.1"/>
</dbReference>